<gene>
    <name evidence="2" type="ORF">EV147_2930</name>
</gene>
<name>A0A4Q7S0D8_9BURK</name>
<sequence>MSRQPVLHRKMRPARAFVVLGDHGLRAVDHQLEAVLHRDEVEDVHRLRVAIRHLRAVAWAFGPILGNHRKARWKRTLCEMADAAGPVRDWDVFLAETLAPALEKQPDDPVLAALVATAQERRSVARDEMMTSLSRYRQSPLPVLYRDLIHIASARSGSRLKTFAPRRIRKARRRVRELARVARDGQTDHVHQLRIGNKRLRYAIEALSDVLPRRYRKRLRKKLVRRQSELGALIDGAVARRLMAECLGCAAAAPQTPAEAPAAPRNDLRQ</sequence>
<dbReference type="OrthoDB" id="8925343at2"/>
<dbReference type="PANTHER" id="PTHR39339:SF1">
    <property type="entry name" value="CHAD DOMAIN-CONTAINING PROTEIN"/>
    <property type="match status" value="1"/>
</dbReference>
<dbReference type="AlphaFoldDB" id="A0A4Q7S0D8"/>
<keyword evidence="3" id="KW-1185">Reference proteome</keyword>
<dbReference type="EMBL" id="SGXM01000003">
    <property type="protein sequence ID" value="RZT38462.1"/>
    <property type="molecule type" value="Genomic_DNA"/>
</dbReference>
<dbReference type="PANTHER" id="PTHR39339">
    <property type="entry name" value="SLR1444 PROTEIN"/>
    <property type="match status" value="1"/>
</dbReference>
<feature type="domain" description="CHAD" evidence="1">
    <location>
        <begin position="10"/>
        <end position="270"/>
    </location>
</feature>
<dbReference type="Proteomes" id="UP000291078">
    <property type="component" value="Unassembled WGS sequence"/>
</dbReference>
<dbReference type="PROSITE" id="PS51708">
    <property type="entry name" value="CHAD"/>
    <property type="match status" value="1"/>
</dbReference>
<dbReference type="Gene3D" id="1.40.20.10">
    <property type="entry name" value="CHAD domain"/>
    <property type="match status" value="1"/>
</dbReference>
<dbReference type="SMART" id="SM00880">
    <property type="entry name" value="CHAD"/>
    <property type="match status" value="1"/>
</dbReference>
<dbReference type="InterPro" id="IPR038186">
    <property type="entry name" value="CHAD_dom_sf"/>
</dbReference>
<dbReference type="Pfam" id="PF05235">
    <property type="entry name" value="CHAD"/>
    <property type="match status" value="1"/>
</dbReference>
<dbReference type="RefSeq" id="WP_130391922.1">
    <property type="nucleotide sequence ID" value="NZ_SGXM01000003.1"/>
</dbReference>
<accession>A0A4Q7S0D8</accession>
<proteinExistence type="predicted"/>
<comment type="caution">
    <text evidence="2">The sequence shown here is derived from an EMBL/GenBank/DDBJ whole genome shotgun (WGS) entry which is preliminary data.</text>
</comment>
<protein>
    <submittedName>
        <fullName evidence="2">CHAD domain-containing protein</fullName>
    </submittedName>
</protein>
<evidence type="ECO:0000313" key="2">
    <source>
        <dbReference type="EMBL" id="RZT38462.1"/>
    </source>
</evidence>
<evidence type="ECO:0000313" key="3">
    <source>
        <dbReference type="Proteomes" id="UP000291078"/>
    </source>
</evidence>
<evidence type="ECO:0000259" key="1">
    <source>
        <dbReference type="PROSITE" id="PS51708"/>
    </source>
</evidence>
<reference evidence="2 3" key="1">
    <citation type="journal article" date="2015" name="Stand. Genomic Sci.">
        <title>Genomic Encyclopedia of Bacterial and Archaeal Type Strains, Phase III: the genomes of soil and plant-associated and newly described type strains.</title>
        <authorList>
            <person name="Whitman W.B."/>
            <person name="Woyke T."/>
            <person name="Klenk H.P."/>
            <person name="Zhou Y."/>
            <person name="Lilburn T.G."/>
            <person name="Beck B.J."/>
            <person name="De Vos P."/>
            <person name="Vandamme P."/>
            <person name="Eisen J.A."/>
            <person name="Garrity G."/>
            <person name="Hugenholtz P."/>
            <person name="Kyrpides N.C."/>
        </authorList>
    </citation>
    <scope>NUCLEOTIDE SEQUENCE [LARGE SCALE GENOMIC DNA]</scope>
    <source>
        <strain evidence="2 3">ASC-9842</strain>
    </source>
</reference>
<dbReference type="InterPro" id="IPR007899">
    <property type="entry name" value="CHAD_dom"/>
</dbReference>
<organism evidence="2 3">
    <name type="scientific">Cupriavidus agavae</name>
    <dbReference type="NCBI Taxonomy" id="1001822"/>
    <lineage>
        <taxon>Bacteria</taxon>
        <taxon>Pseudomonadati</taxon>
        <taxon>Pseudomonadota</taxon>
        <taxon>Betaproteobacteria</taxon>
        <taxon>Burkholderiales</taxon>
        <taxon>Burkholderiaceae</taxon>
        <taxon>Cupriavidus</taxon>
    </lineage>
</organism>